<accession>A0AAD4IHX8</accession>
<evidence type="ECO:0000313" key="2">
    <source>
        <dbReference type="Proteomes" id="UP001199106"/>
    </source>
</evidence>
<reference evidence="1" key="1">
    <citation type="submission" date="2021-07" db="EMBL/GenBank/DDBJ databases">
        <title>Genome Resource of American Ginseng Black Spot Pathogen Alternaria panax.</title>
        <authorList>
            <person name="Qiu C."/>
            <person name="Wang W."/>
            <person name="Liu Z."/>
        </authorList>
    </citation>
    <scope>NUCLEOTIDE SEQUENCE</scope>
    <source>
        <strain evidence="1">BNCC115425</strain>
    </source>
</reference>
<gene>
    <name evidence="1" type="ORF">G6011_04823</name>
</gene>
<proteinExistence type="predicted"/>
<keyword evidence="2" id="KW-1185">Reference proteome</keyword>
<organism evidence="1 2">
    <name type="scientific">Alternaria panax</name>
    <dbReference type="NCBI Taxonomy" id="48097"/>
    <lineage>
        <taxon>Eukaryota</taxon>
        <taxon>Fungi</taxon>
        <taxon>Dikarya</taxon>
        <taxon>Ascomycota</taxon>
        <taxon>Pezizomycotina</taxon>
        <taxon>Dothideomycetes</taxon>
        <taxon>Pleosporomycetidae</taxon>
        <taxon>Pleosporales</taxon>
        <taxon>Pleosporineae</taxon>
        <taxon>Pleosporaceae</taxon>
        <taxon>Alternaria</taxon>
        <taxon>Alternaria sect. Panax</taxon>
    </lineage>
</organism>
<protein>
    <submittedName>
        <fullName evidence="1">Uncharacterized protein</fullName>
    </submittedName>
</protein>
<name>A0AAD4IHX8_9PLEO</name>
<dbReference type="Proteomes" id="UP001199106">
    <property type="component" value="Unassembled WGS sequence"/>
</dbReference>
<evidence type="ECO:0000313" key="1">
    <source>
        <dbReference type="EMBL" id="KAG9194788.1"/>
    </source>
</evidence>
<dbReference type="EMBL" id="JAANER010000002">
    <property type="protein sequence ID" value="KAG9194788.1"/>
    <property type="molecule type" value="Genomic_DNA"/>
</dbReference>
<comment type="caution">
    <text evidence="1">The sequence shown here is derived from an EMBL/GenBank/DDBJ whole genome shotgun (WGS) entry which is preliminary data.</text>
</comment>
<dbReference type="AlphaFoldDB" id="A0AAD4IHX8"/>
<sequence length="77" mass="8813">MWDIDMEKARIFQGLCAGKGTRTNQRFEMTPRAREGEMEMRKHLQHTASWALSGPDEIHVAYTEDTIPTKAQGHAQL</sequence>